<gene>
    <name evidence="10" type="ORF">RJ641_011553</name>
</gene>
<dbReference type="GO" id="GO:0102210">
    <property type="term" value="F:rhamnogalacturonan endolyase activity"/>
    <property type="evidence" value="ECO:0007669"/>
    <property type="project" value="UniProtKB-EC"/>
</dbReference>
<keyword evidence="6" id="KW-0732">Signal</keyword>
<dbReference type="SUPFAM" id="SSF74650">
    <property type="entry name" value="Galactose mutarotase-like"/>
    <property type="match status" value="1"/>
</dbReference>
<protein>
    <recommendedName>
        <fullName evidence="4">rhamnogalacturonan endolyase</fullName>
        <ecNumber evidence="4">4.2.2.23</ecNumber>
    </recommendedName>
</protein>
<evidence type="ECO:0000256" key="4">
    <source>
        <dbReference type="ARBA" id="ARBA00012437"/>
    </source>
</evidence>
<accession>A0AAN8Z1S0</accession>
<name>A0AAN8Z1S0_9MAGN</name>
<dbReference type="InterPro" id="IPR029411">
    <property type="entry name" value="RG-lyase_III"/>
</dbReference>
<evidence type="ECO:0000259" key="8">
    <source>
        <dbReference type="Pfam" id="PF14683"/>
    </source>
</evidence>
<evidence type="ECO:0000313" key="11">
    <source>
        <dbReference type="Proteomes" id="UP001370490"/>
    </source>
</evidence>
<dbReference type="EMBL" id="JBAMMX010000018">
    <property type="protein sequence ID" value="KAK6923249.1"/>
    <property type="molecule type" value="Genomic_DNA"/>
</dbReference>
<keyword evidence="7 10" id="KW-0456">Lyase</keyword>
<dbReference type="Pfam" id="PF06045">
    <property type="entry name" value="Rhamnogal_lyase"/>
    <property type="match status" value="1"/>
</dbReference>
<evidence type="ECO:0000256" key="5">
    <source>
        <dbReference type="ARBA" id="ARBA00022525"/>
    </source>
</evidence>
<dbReference type="PANTHER" id="PTHR32018:SF6">
    <property type="entry name" value="RHAMNOGALACTURONAN ENDOLYASE"/>
    <property type="match status" value="1"/>
</dbReference>
<dbReference type="Gene3D" id="2.60.40.1120">
    <property type="entry name" value="Carboxypeptidase-like, regulatory domain"/>
    <property type="match status" value="1"/>
</dbReference>
<dbReference type="Proteomes" id="UP001370490">
    <property type="component" value="Unassembled WGS sequence"/>
</dbReference>
<evidence type="ECO:0000259" key="9">
    <source>
        <dbReference type="Pfam" id="PF14686"/>
    </source>
</evidence>
<dbReference type="EC" id="4.2.2.23" evidence="4"/>
<comment type="subcellular location">
    <subcellularLocation>
        <location evidence="2">Secreted</location>
    </subcellularLocation>
</comment>
<evidence type="ECO:0000256" key="7">
    <source>
        <dbReference type="ARBA" id="ARBA00023239"/>
    </source>
</evidence>
<feature type="domain" description="Rhamnogalacturonan lyase" evidence="9">
    <location>
        <begin position="323"/>
        <end position="394"/>
    </location>
</feature>
<feature type="domain" description="Rhamnogalacturonan lyase" evidence="8">
    <location>
        <begin position="408"/>
        <end position="594"/>
    </location>
</feature>
<dbReference type="InterPro" id="IPR011013">
    <property type="entry name" value="Gal_mutarotase_sf_dom"/>
</dbReference>
<evidence type="ECO:0000313" key="10">
    <source>
        <dbReference type="EMBL" id="KAK6923249.1"/>
    </source>
</evidence>
<comment type="catalytic activity">
    <reaction evidence="1">
        <text>Endotype eliminative cleavage of L-alpha-rhamnopyranosyl-(1-&gt;4)-alpha-D-galactopyranosyluronic acid bonds of rhamnogalacturonan I domains in ramified hairy regions of pectin leaving L-rhamnopyranose at the reducing end and 4-deoxy-4,5-unsaturated D-galactopyranosyluronic acid at the non-reducing end.</text>
        <dbReference type="EC" id="4.2.2.23"/>
    </reaction>
</comment>
<dbReference type="GO" id="GO:0005975">
    <property type="term" value="P:carbohydrate metabolic process"/>
    <property type="evidence" value="ECO:0007669"/>
    <property type="project" value="InterPro"/>
</dbReference>
<dbReference type="SUPFAM" id="SSF49452">
    <property type="entry name" value="Starch-binding domain-like"/>
    <property type="match status" value="1"/>
</dbReference>
<dbReference type="CDD" id="cd10317">
    <property type="entry name" value="RGL4_C"/>
    <property type="match status" value="1"/>
</dbReference>
<reference evidence="10 11" key="1">
    <citation type="submission" date="2023-12" db="EMBL/GenBank/DDBJ databases">
        <title>A high-quality genome assembly for Dillenia turbinata (Dilleniales).</title>
        <authorList>
            <person name="Chanderbali A."/>
        </authorList>
    </citation>
    <scope>NUCLEOTIDE SEQUENCE [LARGE SCALE GENOMIC DNA]</scope>
    <source>
        <strain evidence="10">LSX21</strain>
        <tissue evidence="10">Leaf</tissue>
    </source>
</reference>
<dbReference type="InterPro" id="IPR010325">
    <property type="entry name" value="Rhamnogal_lyase"/>
</dbReference>
<dbReference type="CDD" id="cd10316">
    <property type="entry name" value="RGL4_M"/>
    <property type="match status" value="1"/>
</dbReference>
<comment type="caution">
    <text evidence="10">The sequence shown here is derived from an EMBL/GenBank/DDBJ whole genome shotgun (WGS) entry which is preliminary data.</text>
</comment>
<evidence type="ECO:0000256" key="3">
    <source>
        <dbReference type="ARBA" id="ARBA00010418"/>
    </source>
</evidence>
<dbReference type="GO" id="GO:0030246">
    <property type="term" value="F:carbohydrate binding"/>
    <property type="evidence" value="ECO:0007669"/>
    <property type="project" value="InterPro"/>
</dbReference>
<dbReference type="InterPro" id="IPR029413">
    <property type="entry name" value="RG-lyase_II"/>
</dbReference>
<keyword evidence="5" id="KW-0964">Secreted</keyword>
<dbReference type="Gene3D" id="2.60.120.260">
    <property type="entry name" value="Galactose-binding domain-like"/>
    <property type="match status" value="1"/>
</dbReference>
<dbReference type="Gene3D" id="2.70.98.10">
    <property type="match status" value="1"/>
</dbReference>
<dbReference type="GO" id="GO:0005576">
    <property type="term" value="C:extracellular region"/>
    <property type="evidence" value="ECO:0007669"/>
    <property type="project" value="UniProtKB-SubCell"/>
</dbReference>
<keyword evidence="11" id="KW-1185">Reference proteome</keyword>
<dbReference type="Pfam" id="PF14686">
    <property type="entry name" value="fn3_3"/>
    <property type="match status" value="1"/>
</dbReference>
<dbReference type="Pfam" id="PF14683">
    <property type="entry name" value="CBM-like"/>
    <property type="match status" value="1"/>
</dbReference>
<evidence type="ECO:0000256" key="2">
    <source>
        <dbReference type="ARBA" id="ARBA00004613"/>
    </source>
</evidence>
<comment type="similarity">
    <text evidence="3">Belongs to the polysaccharide lyase 4 family.</text>
</comment>
<evidence type="ECO:0000256" key="6">
    <source>
        <dbReference type="ARBA" id="ARBA00022729"/>
    </source>
</evidence>
<dbReference type="InterPro" id="IPR051850">
    <property type="entry name" value="Polysacch_Lyase_4"/>
</dbReference>
<organism evidence="10 11">
    <name type="scientific">Dillenia turbinata</name>
    <dbReference type="NCBI Taxonomy" id="194707"/>
    <lineage>
        <taxon>Eukaryota</taxon>
        <taxon>Viridiplantae</taxon>
        <taxon>Streptophyta</taxon>
        <taxon>Embryophyta</taxon>
        <taxon>Tracheophyta</taxon>
        <taxon>Spermatophyta</taxon>
        <taxon>Magnoliopsida</taxon>
        <taxon>eudicotyledons</taxon>
        <taxon>Gunneridae</taxon>
        <taxon>Pentapetalae</taxon>
        <taxon>Dilleniales</taxon>
        <taxon>Dilleniaceae</taxon>
        <taxon>Dillenia</taxon>
    </lineage>
</organism>
<dbReference type="InterPro" id="IPR013784">
    <property type="entry name" value="Carb-bd-like_fold"/>
</dbReference>
<proteinExistence type="inferred from homology"/>
<dbReference type="InterPro" id="IPR014718">
    <property type="entry name" value="GH-type_carb-bd"/>
</dbReference>
<sequence>MCGKIVLFFKNKKYWDIVGNQPDLKNSFFRIEALNFSVVMQNETQVELSFCTTWDPNSEDYYSKSVPLKIDIRYIMLSGSSGFYAYAIFEREEKWPALYVDQIRIVFKLAMKKFHYMAVSDNRQRIMPEAQDRATGQPLDYPEAVLLTNPTNPDLTGEVDDKYQYSNEYKDDKVHGWISFDPPVGFWIITPSYEFRPGGPFKQELAAHVGPTALSMFESDHYGGVDVRMEFKDGEPWKKVFGPVFLYLNSNFSINDSTSNTTLGHGHPLWQDAKRQMLSEVQSWPYNFPCSPDYISNNHRGTITGQLLVNDSYVREDPMFASFAYVGLAAPGPAGSWQRETKGYQFWINADEEGLFLITGITPGIYSLYASVPGVLGDYKYESDVTITPGCEIDLGSIVFTPPRNGPTLWEMGLPDRSAAEFYVPDPDPCFVNHLYLTKDRFRQYGLWDRYTVLYPNEDLIYTVGASDYRKDWFFAHVNRNVGNGTYRATTWQIKFEIPDLLPGTYTLQMALASASRAEVQIRVNDPFAKLPHHTTKFVGKDNAIARHGIHGLYWLFSFEVPSTLLLEGNNTIYLLQNRNQSKFSGVMYDYLRLEGPPTPKRT</sequence>
<dbReference type="CDD" id="cd10320">
    <property type="entry name" value="RGL4_N"/>
    <property type="match status" value="1"/>
</dbReference>
<dbReference type="AlphaFoldDB" id="A0AAN8Z1S0"/>
<dbReference type="PANTHER" id="PTHR32018">
    <property type="entry name" value="RHAMNOGALACTURONATE LYASE FAMILY PROTEIN"/>
    <property type="match status" value="1"/>
</dbReference>
<dbReference type="InterPro" id="IPR008979">
    <property type="entry name" value="Galactose-bd-like_sf"/>
</dbReference>
<dbReference type="SUPFAM" id="SSF49785">
    <property type="entry name" value="Galactose-binding domain-like"/>
    <property type="match status" value="1"/>
</dbReference>
<evidence type="ECO:0000256" key="1">
    <source>
        <dbReference type="ARBA" id="ARBA00001324"/>
    </source>
</evidence>